<name>A0A061E6M6_THECC</name>
<dbReference type="AlphaFoldDB" id="A0A061E6M6"/>
<sequence>MPTETLPVSNATQFSQIIHSFPRKYQAMDRAETKPGSRSLVDSDRALTGDWVLIPIVIMPQLGTTFRHTRIFLKQP</sequence>
<protein>
    <submittedName>
        <fullName evidence="1">Uncharacterized protein</fullName>
    </submittedName>
</protein>
<organism evidence="1 2">
    <name type="scientific">Theobroma cacao</name>
    <name type="common">Cacao</name>
    <name type="synonym">Cocoa</name>
    <dbReference type="NCBI Taxonomy" id="3641"/>
    <lineage>
        <taxon>Eukaryota</taxon>
        <taxon>Viridiplantae</taxon>
        <taxon>Streptophyta</taxon>
        <taxon>Embryophyta</taxon>
        <taxon>Tracheophyta</taxon>
        <taxon>Spermatophyta</taxon>
        <taxon>Magnoliopsida</taxon>
        <taxon>eudicotyledons</taxon>
        <taxon>Gunneridae</taxon>
        <taxon>Pentapetalae</taxon>
        <taxon>rosids</taxon>
        <taxon>malvids</taxon>
        <taxon>Malvales</taxon>
        <taxon>Malvaceae</taxon>
        <taxon>Byttnerioideae</taxon>
        <taxon>Theobroma</taxon>
    </lineage>
</organism>
<reference evidence="1 2" key="1">
    <citation type="journal article" date="2013" name="Genome Biol.">
        <title>The genome sequence of the most widely cultivated cacao type and its use to identify candidate genes regulating pod color.</title>
        <authorList>
            <person name="Motamayor J.C."/>
            <person name="Mockaitis K."/>
            <person name="Schmutz J."/>
            <person name="Haiminen N."/>
            <person name="Iii D.L."/>
            <person name="Cornejo O."/>
            <person name="Findley S.D."/>
            <person name="Zheng P."/>
            <person name="Utro F."/>
            <person name="Royaert S."/>
            <person name="Saski C."/>
            <person name="Jenkins J."/>
            <person name="Podicheti R."/>
            <person name="Zhao M."/>
            <person name="Scheffler B.E."/>
            <person name="Stack J.C."/>
            <person name="Feltus F.A."/>
            <person name="Mustiga G.M."/>
            <person name="Amores F."/>
            <person name="Phillips W."/>
            <person name="Marelli J.P."/>
            <person name="May G.D."/>
            <person name="Shapiro H."/>
            <person name="Ma J."/>
            <person name="Bustamante C.D."/>
            <person name="Schnell R.J."/>
            <person name="Main D."/>
            <person name="Gilbert D."/>
            <person name="Parida L."/>
            <person name="Kuhn D.N."/>
        </authorList>
    </citation>
    <scope>NUCLEOTIDE SEQUENCE [LARGE SCALE GENOMIC DNA]</scope>
    <source>
        <strain evidence="2">cv. Matina 1-6</strain>
    </source>
</reference>
<evidence type="ECO:0000313" key="1">
    <source>
        <dbReference type="EMBL" id="EOY00645.1"/>
    </source>
</evidence>
<keyword evidence="2" id="KW-1185">Reference proteome</keyword>
<accession>A0A061E6M6</accession>
<evidence type="ECO:0000313" key="2">
    <source>
        <dbReference type="Proteomes" id="UP000026915"/>
    </source>
</evidence>
<dbReference type="HOGENOM" id="CLU_2659474_0_0_1"/>
<dbReference type="Proteomes" id="UP000026915">
    <property type="component" value="Chromosome 2"/>
</dbReference>
<dbReference type="InParanoid" id="A0A061E6M6"/>
<dbReference type="Gramene" id="EOY00645">
    <property type="protein sequence ID" value="EOY00645"/>
    <property type="gene ID" value="TCM_010546"/>
</dbReference>
<gene>
    <name evidence="1" type="ORF">TCM_010546</name>
</gene>
<dbReference type="EMBL" id="CM001880">
    <property type="protein sequence ID" value="EOY00645.1"/>
    <property type="molecule type" value="Genomic_DNA"/>
</dbReference>
<proteinExistence type="predicted"/>